<evidence type="ECO:0000256" key="1">
    <source>
        <dbReference type="PROSITE-ProRule" id="PRU00723"/>
    </source>
</evidence>
<dbReference type="SUPFAM" id="SSF82171">
    <property type="entry name" value="DPP6 N-terminal domain-like"/>
    <property type="match status" value="1"/>
</dbReference>
<evidence type="ECO:0000313" key="5">
    <source>
        <dbReference type="Proteomes" id="UP000319257"/>
    </source>
</evidence>
<dbReference type="InterPro" id="IPR057683">
    <property type="entry name" value="DUF7923"/>
</dbReference>
<dbReference type="OrthoDB" id="43744at2759"/>
<evidence type="ECO:0000256" key="2">
    <source>
        <dbReference type="SAM" id="MobiDB-lite"/>
    </source>
</evidence>
<dbReference type="Pfam" id="PF25540">
    <property type="entry name" value="DUF7923"/>
    <property type="match status" value="1"/>
</dbReference>
<dbReference type="STRING" id="1093900.A0A507AHM6"/>
<evidence type="ECO:0000259" key="3">
    <source>
        <dbReference type="PROSITE" id="PS50103"/>
    </source>
</evidence>
<dbReference type="Gene3D" id="2.120.10.30">
    <property type="entry name" value="TolB, C-terminal domain"/>
    <property type="match status" value="2"/>
</dbReference>
<keyword evidence="1" id="KW-0479">Metal-binding</keyword>
<dbReference type="RefSeq" id="XP_030990283.1">
    <property type="nucleotide sequence ID" value="XM_031144925.1"/>
</dbReference>
<feature type="zinc finger region" description="C3H1-type" evidence="1">
    <location>
        <begin position="363"/>
        <end position="390"/>
    </location>
</feature>
<dbReference type="Pfam" id="PF00326">
    <property type="entry name" value="Peptidase_S9"/>
    <property type="match status" value="1"/>
</dbReference>
<dbReference type="SUPFAM" id="SSF53474">
    <property type="entry name" value="alpha/beta-Hydrolases"/>
    <property type="match status" value="1"/>
</dbReference>
<dbReference type="GO" id="GO:0008270">
    <property type="term" value="F:zinc ion binding"/>
    <property type="evidence" value="ECO:0007669"/>
    <property type="project" value="UniProtKB-KW"/>
</dbReference>
<dbReference type="GeneID" id="41977358"/>
<organism evidence="4 5">
    <name type="scientific">Thyridium curvatum</name>
    <dbReference type="NCBI Taxonomy" id="1093900"/>
    <lineage>
        <taxon>Eukaryota</taxon>
        <taxon>Fungi</taxon>
        <taxon>Dikarya</taxon>
        <taxon>Ascomycota</taxon>
        <taxon>Pezizomycotina</taxon>
        <taxon>Sordariomycetes</taxon>
        <taxon>Sordariomycetidae</taxon>
        <taxon>Thyridiales</taxon>
        <taxon>Thyridiaceae</taxon>
        <taxon>Thyridium</taxon>
    </lineage>
</organism>
<protein>
    <recommendedName>
        <fullName evidence="3">C3H1-type domain-containing protein</fullName>
    </recommendedName>
</protein>
<comment type="caution">
    <text evidence="4">The sequence shown here is derived from an EMBL/GenBank/DDBJ whole genome shotgun (WGS) entry which is preliminary data.</text>
</comment>
<dbReference type="Gene3D" id="3.40.50.1820">
    <property type="entry name" value="alpha/beta hydrolase"/>
    <property type="match status" value="1"/>
</dbReference>
<dbReference type="PANTHER" id="PTHR37543">
    <property type="entry name" value="CCCH ZINC FINGER DNA BINDING PROTEIN (AFU_ORTHOLOGUE AFUA_5G12760)"/>
    <property type="match status" value="1"/>
</dbReference>
<reference evidence="4 5" key="1">
    <citation type="submission" date="2019-06" db="EMBL/GenBank/DDBJ databases">
        <title>Draft genome sequence of the filamentous fungus Phialemoniopsis curvata isolated from diesel fuel.</title>
        <authorList>
            <person name="Varaljay V.A."/>
            <person name="Lyon W.J."/>
            <person name="Crouch A.L."/>
            <person name="Drake C.E."/>
            <person name="Hollomon J.M."/>
            <person name="Nadeau L.J."/>
            <person name="Nunn H.S."/>
            <person name="Stevenson B.S."/>
            <person name="Bojanowski C.L."/>
            <person name="Crookes-Goodson W.J."/>
        </authorList>
    </citation>
    <scope>NUCLEOTIDE SEQUENCE [LARGE SCALE GENOMIC DNA]</scope>
    <source>
        <strain evidence="4 5">D216</strain>
    </source>
</reference>
<dbReference type="EMBL" id="SKBQ01000076">
    <property type="protein sequence ID" value="TPX08572.1"/>
    <property type="molecule type" value="Genomic_DNA"/>
</dbReference>
<proteinExistence type="predicted"/>
<gene>
    <name evidence="4" type="ORF">E0L32_009911</name>
</gene>
<keyword evidence="5" id="KW-1185">Reference proteome</keyword>
<name>A0A507AHM6_9PEZI</name>
<dbReference type="GO" id="GO:0008236">
    <property type="term" value="F:serine-type peptidase activity"/>
    <property type="evidence" value="ECO:0007669"/>
    <property type="project" value="InterPro"/>
</dbReference>
<keyword evidence="1" id="KW-0862">Zinc</keyword>
<dbReference type="InParanoid" id="A0A507AHM6"/>
<accession>A0A507AHM6</accession>
<dbReference type="InterPro" id="IPR011042">
    <property type="entry name" value="6-blade_b-propeller_TolB-like"/>
</dbReference>
<dbReference type="InterPro" id="IPR029058">
    <property type="entry name" value="AB_hydrolase_fold"/>
</dbReference>
<dbReference type="Pfam" id="PF25543">
    <property type="entry name" value="zf-CCCH_tandem"/>
    <property type="match status" value="1"/>
</dbReference>
<dbReference type="PROSITE" id="PS50103">
    <property type="entry name" value="ZF_C3H1"/>
    <property type="match status" value="1"/>
</dbReference>
<dbReference type="InterPro" id="IPR000571">
    <property type="entry name" value="Znf_CCCH"/>
</dbReference>
<dbReference type="InterPro" id="IPR011659">
    <property type="entry name" value="WD40"/>
</dbReference>
<feature type="region of interest" description="Disordered" evidence="2">
    <location>
        <begin position="275"/>
        <end position="308"/>
    </location>
</feature>
<dbReference type="Pfam" id="PF07676">
    <property type="entry name" value="PD40"/>
    <property type="match status" value="1"/>
</dbReference>
<sequence length="1190" mass="132317">MNVPPGFTDGSAYWARLAAFRQADREREEMVTELVTKYTHLMEQFQQKCDDLENEVASRRMWHKRATEAANNLTDLKYVTRLQEAHPMVFAIIDGDGAIFREELISQGGAGGSQAAHLLQTAIKKHLKEIYADTNVETWNIVVQIVLNQDGLSNKLQSVNLVDKQDDLANFARAFGRTQPLFCFVDVGSGKEQADHKIREMLRVMIRNAQCRHIIFGPCHDNGYIPVLKPYELDSDVSSKITLLETTPAGPGFRQLRFPRAEFPEVFRSQPLPERAIVAPPPPTPSPTILSKGSGSDKRSPAGSYAVVRGSNSEAKVINIAPTKTRPKLPPKFLVLNVDRERLDEPLMRTDPSALKRVTERSTAEGRLCNNFHITGTCKDEDCAYVHGPRVGASEQLVLKHKSRGLRCYKMTGCRDVECPYGHHCRYGRNCDNQHKCRFADTHHVKLTPAVRAYEDGTEEQINHYRKHKHNSTTVQHTKFHCIIPVSFSSLLGLLFVFNVFWWRNTGMGLLEKVLDLQIPRDIRISPDATRVVYTTSLKQYHRVGDNLPSTLWIAQLDTAKSARALTDGTRNDRMPRWSPDGKHLACLSDRAGDPGKTTAIYLQEISGVDKVGEPRALTPDTNEQRISNFEFSPDGKFIAYVKTPERSPEDKAKKKAKDDAVIWGEDWQYARLYLLDVVTGEIDTIFEHEASVGDFSWSDDGSEIAFTTTRTPHAESGWLHGVTISVVSVATRQAREICCVPRAAWSLTWSGSKAYFLGFNDPQCSLTGLAVYAADLAGRDRHAAAAAFERVAHGDTDCAQGLARACGGELLVRVERGLEDHFRFLSGRLVLGTNRVTSKFDVARGGGGEDVLVGSQGDFNAPMEVFAITASGARTQLSDHGGELRAAYGDFCTWTHLQCSTLDGKEVLDNIFLTPTARHRHRSKEGAPLPTMVLVHGGPYARVAPAFDVLDTSFSAVPLLLAEGFGVLLPNYRGGSGRGRRFASYSYGGAGLYDEPDVVAATQDAVRRGLADPRRLVAMGWSQGGYVSYLAAVRNGRHGLGWRFRGVIPGAGITDLDAMVLTSDIGYEQAEFIRRAAWRGDGLPQDGDGEEECLRRALEEERRVRRASPLWGFKRAAEEGRIPAVLMLHGGADTRVPVSQAWGFRRAMEEAGLPFEMVTYPREDHWFKERKHIEDMLTRVVGFVKKDIG</sequence>
<dbReference type="Proteomes" id="UP000319257">
    <property type="component" value="Unassembled WGS sequence"/>
</dbReference>
<keyword evidence="1" id="KW-0863">Zinc-finger</keyword>
<dbReference type="InterPro" id="IPR057654">
    <property type="entry name" value="Znf-CCCH_tandem"/>
</dbReference>
<dbReference type="AlphaFoldDB" id="A0A507AHM6"/>
<dbReference type="GO" id="GO:0006508">
    <property type="term" value="P:proteolysis"/>
    <property type="evidence" value="ECO:0007669"/>
    <property type="project" value="InterPro"/>
</dbReference>
<feature type="domain" description="C3H1-type" evidence="3">
    <location>
        <begin position="363"/>
        <end position="390"/>
    </location>
</feature>
<dbReference type="InterPro" id="IPR001375">
    <property type="entry name" value="Peptidase_S9_cat"/>
</dbReference>
<evidence type="ECO:0000313" key="4">
    <source>
        <dbReference type="EMBL" id="TPX08572.1"/>
    </source>
</evidence>
<dbReference type="Pfam" id="PF25542">
    <property type="entry name" value="zf-CCCH_12"/>
    <property type="match status" value="1"/>
</dbReference>
<dbReference type="PANTHER" id="PTHR37543:SF1">
    <property type="entry name" value="CCCH ZINC FINGER DNA BINDING PROTEIN (AFU_ORTHOLOGUE AFUA_5G12760)"/>
    <property type="match status" value="1"/>
</dbReference>